<evidence type="ECO:0000313" key="3">
    <source>
        <dbReference type="Proteomes" id="UP000176639"/>
    </source>
</evidence>
<organism evidence="2 3">
    <name type="scientific">Candidatus Azambacteria bacterium RBG_16_47_10</name>
    <dbReference type="NCBI Taxonomy" id="1797292"/>
    <lineage>
        <taxon>Bacteria</taxon>
        <taxon>Candidatus Azamiibacteriota</taxon>
    </lineage>
</organism>
<protein>
    <recommendedName>
        <fullName evidence="1">RNHCP domain-containing protein</fullName>
    </recommendedName>
</protein>
<dbReference type="Pfam" id="PF12647">
    <property type="entry name" value="RNHCP"/>
    <property type="match status" value="1"/>
</dbReference>
<name>A0A1F5AZK1_9BACT</name>
<dbReference type="SUPFAM" id="SSF57802">
    <property type="entry name" value="Rubredoxin-like"/>
    <property type="match status" value="1"/>
</dbReference>
<accession>A0A1F5AZK1</accession>
<gene>
    <name evidence="2" type="ORF">A2Z10_03730</name>
</gene>
<feature type="domain" description="RNHCP" evidence="1">
    <location>
        <begin position="14"/>
        <end position="82"/>
    </location>
</feature>
<evidence type="ECO:0000313" key="2">
    <source>
        <dbReference type="EMBL" id="OGD23677.1"/>
    </source>
</evidence>
<evidence type="ECO:0000259" key="1">
    <source>
        <dbReference type="Pfam" id="PF12647"/>
    </source>
</evidence>
<dbReference type="AlphaFoldDB" id="A0A1F5AZK1"/>
<dbReference type="InterPro" id="IPR024439">
    <property type="entry name" value="RNHCP"/>
</dbReference>
<sequence>MKHSQTKKFQRMKEDFVCEHCGVKVEGSGYTNHCPVCLWSKHVDVHPGDRAATCGGMMWPTGIEVDKGDYIILHRCEKCGHKK</sequence>
<feature type="non-terminal residue" evidence="2">
    <location>
        <position position="83"/>
    </location>
</feature>
<reference evidence="2 3" key="1">
    <citation type="journal article" date="2016" name="Nat. Commun.">
        <title>Thousands of microbial genomes shed light on interconnected biogeochemical processes in an aquifer system.</title>
        <authorList>
            <person name="Anantharaman K."/>
            <person name="Brown C.T."/>
            <person name="Hug L.A."/>
            <person name="Sharon I."/>
            <person name="Castelle C.J."/>
            <person name="Probst A.J."/>
            <person name="Thomas B.C."/>
            <person name="Singh A."/>
            <person name="Wilkins M.J."/>
            <person name="Karaoz U."/>
            <person name="Brodie E.L."/>
            <person name="Williams K.H."/>
            <person name="Hubbard S.S."/>
            <person name="Banfield J.F."/>
        </authorList>
    </citation>
    <scope>NUCLEOTIDE SEQUENCE [LARGE SCALE GENOMIC DNA]</scope>
</reference>
<dbReference type="Proteomes" id="UP000176639">
    <property type="component" value="Unassembled WGS sequence"/>
</dbReference>
<dbReference type="EMBL" id="MEYI01000032">
    <property type="protein sequence ID" value="OGD23677.1"/>
    <property type="molecule type" value="Genomic_DNA"/>
</dbReference>
<comment type="caution">
    <text evidence="2">The sequence shown here is derived from an EMBL/GenBank/DDBJ whole genome shotgun (WGS) entry which is preliminary data.</text>
</comment>
<proteinExistence type="predicted"/>